<name>A0AAD4S1T3_9MAGN</name>
<dbReference type="EMBL" id="JAJJMB010015535">
    <property type="protein sequence ID" value="KAI3853725.1"/>
    <property type="molecule type" value="Genomic_DNA"/>
</dbReference>
<proteinExistence type="predicted"/>
<comment type="caution">
    <text evidence="1">The sequence shown here is derived from an EMBL/GenBank/DDBJ whole genome shotgun (WGS) entry which is preliminary data.</text>
</comment>
<organism evidence="1 2">
    <name type="scientific">Papaver atlanticum</name>
    <dbReference type="NCBI Taxonomy" id="357466"/>
    <lineage>
        <taxon>Eukaryota</taxon>
        <taxon>Viridiplantae</taxon>
        <taxon>Streptophyta</taxon>
        <taxon>Embryophyta</taxon>
        <taxon>Tracheophyta</taxon>
        <taxon>Spermatophyta</taxon>
        <taxon>Magnoliopsida</taxon>
        <taxon>Ranunculales</taxon>
        <taxon>Papaveraceae</taxon>
        <taxon>Papaveroideae</taxon>
        <taxon>Papaver</taxon>
    </lineage>
</organism>
<dbReference type="Proteomes" id="UP001202328">
    <property type="component" value="Unassembled WGS sequence"/>
</dbReference>
<sequence>LQASDPARFQSFMQALDFPHQALASGLAQHAEQRRIEIEKEKMEKAAAGTNATL</sequence>
<accession>A0AAD4S1T3</accession>
<dbReference type="AlphaFoldDB" id="A0AAD4S1T3"/>
<protein>
    <submittedName>
        <fullName evidence="1">Uncharacterized protein</fullName>
    </submittedName>
</protein>
<evidence type="ECO:0000313" key="2">
    <source>
        <dbReference type="Proteomes" id="UP001202328"/>
    </source>
</evidence>
<evidence type="ECO:0000313" key="1">
    <source>
        <dbReference type="EMBL" id="KAI3853725.1"/>
    </source>
</evidence>
<reference evidence="1" key="1">
    <citation type="submission" date="2022-04" db="EMBL/GenBank/DDBJ databases">
        <title>A functionally conserved STORR gene fusion in Papaver species that diverged 16.8 million years ago.</title>
        <authorList>
            <person name="Catania T."/>
        </authorList>
    </citation>
    <scope>NUCLEOTIDE SEQUENCE</scope>
    <source>
        <strain evidence="1">S-188037</strain>
    </source>
</reference>
<feature type="non-terminal residue" evidence="1">
    <location>
        <position position="1"/>
    </location>
</feature>
<keyword evidence="2" id="KW-1185">Reference proteome</keyword>
<gene>
    <name evidence="1" type="ORF">MKW98_025242</name>
</gene>